<dbReference type="GO" id="GO:0000729">
    <property type="term" value="P:DNA double-strand break processing"/>
    <property type="evidence" value="ECO:0007669"/>
    <property type="project" value="TreeGrafter"/>
</dbReference>
<dbReference type="Proteomes" id="UP000046392">
    <property type="component" value="Unplaced"/>
</dbReference>
<dbReference type="GO" id="GO:0044547">
    <property type="term" value="F:DNA topoisomerase binding"/>
    <property type="evidence" value="ECO:0007669"/>
    <property type="project" value="TreeGrafter"/>
</dbReference>
<dbReference type="PANTHER" id="PTHR46060:SF2">
    <property type="entry name" value="HISTONE-LYSINE N-METHYLTRANSFERASE SETMAR"/>
    <property type="match status" value="1"/>
</dbReference>
<dbReference type="GO" id="GO:0003697">
    <property type="term" value="F:single-stranded DNA binding"/>
    <property type="evidence" value="ECO:0007669"/>
    <property type="project" value="TreeGrafter"/>
</dbReference>
<dbReference type="GO" id="GO:0003690">
    <property type="term" value="F:double-stranded DNA binding"/>
    <property type="evidence" value="ECO:0007669"/>
    <property type="project" value="TreeGrafter"/>
</dbReference>
<dbReference type="InterPro" id="IPR052709">
    <property type="entry name" value="Transposase-MT_Hybrid"/>
</dbReference>
<dbReference type="WBParaSite" id="SPAL_0000815600.1">
    <property type="protein sequence ID" value="SPAL_0000815600.1"/>
    <property type="gene ID" value="SPAL_0000815600"/>
</dbReference>
<organism evidence="2 3">
    <name type="scientific">Strongyloides papillosus</name>
    <name type="common">Intestinal threadworm</name>
    <dbReference type="NCBI Taxonomy" id="174720"/>
    <lineage>
        <taxon>Eukaryota</taxon>
        <taxon>Metazoa</taxon>
        <taxon>Ecdysozoa</taxon>
        <taxon>Nematoda</taxon>
        <taxon>Chromadorea</taxon>
        <taxon>Rhabditida</taxon>
        <taxon>Tylenchina</taxon>
        <taxon>Panagrolaimomorpha</taxon>
        <taxon>Strongyloidoidea</taxon>
        <taxon>Strongyloididae</taxon>
        <taxon>Strongyloides</taxon>
    </lineage>
</organism>
<dbReference type="GO" id="GO:0000793">
    <property type="term" value="C:condensed chromosome"/>
    <property type="evidence" value="ECO:0007669"/>
    <property type="project" value="TreeGrafter"/>
</dbReference>
<accession>A0A0N5BQJ2</accession>
<dbReference type="Gene3D" id="1.10.10.10">
    <property type="entry name" value="Winged helix-like DNA-binding domain superfamily/Winged helix DNA-binding domain"/>
    <property type="match status" value="1"/>
</dbReference>
<protein>
    <submittedName>
        <fullName evidence="3">HTH_Tnp_IS630 domain-containing protein</fullName>
    </submittedName>
</protein>
<dbReference type="GO" id="GO:0005634">
    <property type="term" value="C:nucleus"/>
    <property type="evidence" value="ECO:0007669"/>
    <property type="project" value="TreeGrafter"/>
</dbReference>
<dbReference type="InterPro" id="IPR036388">
    <property type="entry name" value="WH-like_DNA-bd_sf"/>
</dbReference>
<dbReference type="PANTHER" id="PTHR46060">
    <property type="entry name" value="MARINER MOS1 TRANSPOSASE-LIKE PROTEIN"/>
    <property type="match status" value="1"/>
</dbReference>
<dbReference type="AlphaFoldDB" id="A0A0N5BQJ2"/>
<dbReference type="GO" id="GO:0015074">
    <property type="term" value="P:DNA integration"/>
    <property type="evidence" value="ECO:0007669"/>
    <property type="project" value="TreeGrafter"/>
</dbReference>
<dbReference type="GO" id="GO:0044774">
    <property type="term" value="P:mitotic DNA integrity checkpoint signaling"/>
    <property type="evidence" value="ECO:0007669"/>
    <property type="project" value="TreeGrafter"/>
</dbReference>
<dbReference type="GO" id="GO:0042800">
    <property type="term" value="F:histone H3K4 methyltransferase activity"/>
    <property type="evidence" value="ECO:0007669"/>
    <property type="project" value="TreeGrafter"/>
</dbReference>
<keyword evidence="2" id="KW-1185">Reference proteome</keyword>
<reference evidence="3" key="1">
    <citation type="submission" date="2017-02" db="UniProtKB">
        <authorList>
            <consortium name="WormBaseParasite"/>
        </authorList>
    </citation>
    <scope>IDENTIFICATION</scope>
</reference>
<dbReference type="GO" id="GO:0000014">
    <property type="term" value="F:single-stranded DNA endodeoxyribonuclease activity"/>
    <property type="evidence" value="ECO:0007669"/>
    <property type="project" value="TreeGrafter"/>
</dbReference>
<dbReference type="Pfam" id="PF01710">
    <property type="entry name" value="HTH_Tnp_IS630"/>
    <property type="match status" value="1"/>
</dbReference>
<name>A0A0N5BQJ2_STREA</name>
<dbReference type="STRING" id="174720.A0A0N5BQJ2"/>
<evidence type="ECO:0000313" key="2">
    <source>
        <dbReference type="Proteomes" id="UP000046392"/>
    </source>
</evidence>
<dbReference type="GO" id="GO:0035861">
    <property type="term" value="C:site of double-strand break"/>
    <property type="evidence" value="ECO:0007669"/>
    <property type="project" value="TreeGrafter"/>
</dbReference>
<proteinExistence type="predicted"/>
<feature type="domain" description="Transposase Synechocystis PCC 6803" evidence="1">
    <location>
        <begin position="9"/>
        <end position="83"/>
    </location>
</feature>
<dbReference type="GO" id="GO:0046975">
    <property type="term" value="F:histone H3K36 methyltransferase activity"/>
    <property type="evidence" value="ECO:0007669"/>
    <property type="project" value="TreeGrafter"/>
</dbReference>
<dbReference type="GO" id="GO:0006303">
    <property type="term" value="P:double-strand break repair via nonhomologous end joining"/>
    <property type="evidence" value="ECO:0007669"/>
    <property type="project" value="TreeGrafter"/>
</dbReference>
<evidence type="ECO:0000259" key="1">
    <source>
        <dbReference type="Pfam" id="PF01710"/>
    </source>
</evidence>
<dbReference type="GO" id="GO:0031297">
    <property type="term" value="P:replication fork processing"/>
    <property type="evidence" value="ECO:0007669"/>
    <property type="project" value="TreeGrafter"/>
</dbReference>
<dbReference type="InterPro" id="IPR002622">
    <property type="entry name" value="Transposase_14"/>
</dbReference>
<sequence length="99" mass="11601">MGEGSTFKRTVRWWFVKFQEGNFDLNDEEGRGRAIITNTEDLKEIVESNPKQSQRDMAKELGVSQQNVCNHLKLLGKTKKGQWIPHKLTEYQAKYRLDM</sequence>
<evidence type="ECO:0000313" key="3">
    <source>
        <dbReference type="WBParaSite" id="SPAL_0000815600.1"/>
    </source>
</evidence>